<dbReference type="Proteomes" id="UP001269400">
    <property type="component" value="Unassembled WGS sequence"/>
</dbReference>
<dbReference type="Pfam" id="PF14176">
    <property type="entry name" value="YxiJ"/>
    <property type="match status" value="1"/>
</dbReference>
<comment type="caution">
    <text evidence="1">The sequence shown here is derived from an EMBL/GenBank/DDBJ whole genome shotgun (WGS) entry which is preliminary data.</text>
</comment>
<dbReference type="RefSeq" id="WP_316911311.1">
    <property type="nucleotide sequence ID" value="NZ_JAPTGD010000002.1"/>
</dbReference>
<reference evidence="1" key="2">
    <citation type="submission" date="2022-12" db="EMBL/GenBank/DDBJ databases">
        <authorList>
            <person name="Dechsakulwatana C."/>
            <person name="Rungsihiranrut A."/>
            <person name="Muangchinda C."/>
            <person name="Ningthoujam R."/>
            <person name="Klankeo P."/>
            <person name="Pinyakong O."/>
        </authorList>
    </citation>
    <scope>NUCLEOTIDE SEQUENCE</scope>
    <source>
        <strain evidence="1">TL01-2</strain>
    </source>
</reference>
<evidence type="ECO:0000313" key="2">
    <source>
        <dbReference type="Proteomes" id="UP001269400"/>
    </source>
</evidence>
<proteinExistence type="predicted"/>
<dbReference type="InterPro" id="IPR025551">
    <property type="entry name" value="WapI/YxiJ-like"/>
</dbReference>
<dbReference type="AlphaFoldDB" id="A0AAX6NDX5"/>
<sequence length="173" mass="20397">MNLKLKQIELRQMHQAINVKINTPKYSLDYFYRYVTDLVISEPFPSVLAEILKLPLNSPFPTRGISKIEKNYTGELGKENSFSNDLNYYWSSIAGVVSRIIKGRISEYLQEAKEILQKSFWEFHTTYKSIKEDFEEFGDVYKEFLIFEKARMLGLIYITLMDCKSFNIKSEEQ</sequence>
<reference evidence="1" key="1">
    <citation type="journal article" date="2022" name="J Environ Chem Eng">
        <title>Biodegradation of petroleum oil using a constructed nonpathogenic and heavy metal-tolerant bacterial consortium isolated from marine sponges.</title>
        <authorList>
            <person name="Dechsakulwatana C."/>
            <person name="Rungsihiranrut A."/>
            <person name="Muangchinda C."/>
            <person name="Ningthoujam R."/>
            <person name="Klankeo P."/>
            <person name="Pinyakong O."/>
        </authorList>
    </citation>
    <scope>NUCLEOTIDE SEQUENCE</scope>
    <source>
        <strain evidence="1">TL01-2</strain>
    </source>
</reference>
<dbReference type="EMBL" id="JAPTGD010000002">
    <property type="protein sequence ID" value="MDU9694098.1"/>
    <property type="molecule type" value="Genomic_DNA"/>
</dbReference>
<organism evidence="1 2">
    <name type="scientific">Priestia aryabhattai</name>
    <name type="common">Bacillus aryabhattai</name>
    <dbReference type="NCBI Taxonomy" id="412384"/>
    <lineage>
        <taxon>Bacteria</taxon>
        <taxon>Bacillati</taxon>
        <taxon>Bacillota</taxon>
        <taxon>Bacilli</taxon>
        <taxon>Bacillales</taxon>
        <taxon>Bacillaceae</taxon>
        <taxon>Priestia</taxon>
    </lineage>
</organism>
<name>A0AAX6NDX5_PRIAR</name>
<protein>
    <submittedName>
        <fullName evidence="1">YxiJ family protein</fullName>
    </submittedName>
</protein>
<evidence type="ECO:0000313" key="1">
    <source>
        <dbReference type="EMBL" id="MDU9694098.1"/>
    </source>
</evidence>
<gene>
    <name evidence="1" type="ORF">O0Q50_23220</name>
</gene>
<accession>A0AAX6NDX5</accession>